<keyword evidence="7 27" id="KW-0812">Transmembrane</keyword>
<feature type="transmembrane region" description="Helical" evidence="27">
    <location>
        <begin position="116"/>
        <end position="135"/>
    </location>
</feature>
<evidence type="ECO:0000256" key="26">
    <source>
        <dbReference type="SAM" id="MobiDB-lite"/>
    </source>
</evidence>
<feature type="transmembrane region" description="Helical" evidence="27">
    <location>
        <begin position="204"/>
        <end position="225"/>
    </location>
</feature>
<evidence type="ECO:0000256" key="20">
    <source>
        <dbReference type="ARBA" id="ARBA00051612"/>
    </source>
</evidence>
<evidence type="ECO:0000256" key="23">
    <source>
        <dbReference type="ARBA" id="ARBA00080244"/>
    </source>
</evidence>
<feature type="transmembrane region" description="Helical" evidence="27">
    <location>
        <begin position="522"/>
        <end position="548"/>
    </location>
</feature>
<sequence>MTEKEIELRENEVFLKSVEEQQLQVLQDVNVGWKLWKKRRNVVGIFTFFGFFIAYILRVSLSITIVVMTSNTNETKAEFEWDSKLQGFILSSFYYGYIATQCLGGLLSARIGGKKVLGAGIGITALLTLVTPVFARISVYLLIFLRVLIGLFEGITFPSVASIWANWAPPLERSKLSALAFAGASSGAVFAMPVSGLIAERLGWSAVFYIYGFFGLIWYAMWLYFISDKPNDDPWISPVELDFIKQSLIADNPHAAETKRVISHPWKSILKSAPFWAIVGAHLSETWGHLTMLTELPTFMSDVLHFKIETTGFISALPYLGSTIIVIFAGHLADILRSKKYLTTTQVQKIFTCVAFVGQSIFIISAGFLSSSSEVIFCIITGMSIGGFAMSGFNINFLDIAPRHASVLLGISTTISMLGGVISPILTGYIVQDKKYASWRIVFIVVGINYLVGAVFYCLFGSGEQQKWADIGNTAERKKKIYSLYTCKLLKKKNYDFDEEKQLEILQDVNVGWKLWKKRRNVVGIFTFFGFFIAYILRVSLSITIVVMTSNTNETKAEFDWDSKLQGFILSSFYYGYIATQCLGGLLSARIGGKNVLGVGIGASALLTLVTPVFARISVYHLICLRVLIGLFEGVTFPSVASIWANWAPPLERSKLSTLAFSGSSAGAVFAMPVSGLIAERLGWSAVFYIYGFFGLIWYAMWLYFISDKPDDDPWISPVELDFIKQSLIADTQKTKKPISHPWKSILKSAPFWAIVAAHFSENWGHQTMLTQLPSFMKDVLHFKIEKTGFVSALPYLGMTIIVIFSGHLADILRSKKYLTTTQVRKIFTCGAFIGQSIFIVLSGFLSSSFQVIFCITSAISIGGFAWSGFSVNFLDIAPKHASVLLGISTTISMTPGVISPILTGFIVEDKSAASWRIVFMIVGIIYLVGAVIYSLFASGEKQKWADDENTTNKKNDTENKEIALNEIKSNSN</sequence>
<evidence type="ECO:0000259" key="28">
    <source>
        <dbReference type="PROSITE" id="PS50850"/>
    </source>
</evidence>
<comment type="catalytic activity">
    <reaction evidence="20">
        <text>D-glucuronate(out) + H(+)(out) = D-glucuronate(in) + H(+)(in)</text>
        <dbReference type="Rhea" id="RHEA:72591"/>
        <dbReference type="ChEBI" id="CHEBI:15378"/>
        <dbReference type="ChEBI" id="CHEBI:58720"/>
    </reaction>
    <physiologicalReaction direction="left-to-right" evidence="20">
        <dbReference type="Rhea" id="RHEA:72592"/>
    </physiologicalReaction>
</comment>
<evidence type="ECO:0000256" key="1">
    <source>
        <dbReference type="ARBA" id="ARBA00004432"/>
    </source>
</evidence>
<comment type="catalytic activity">
    <reaction evidence="18">
        <text>N-acetyl-L-aspartyl-L-glutamate(out) = N-acetyl-L-aspartyl-L-glutamate(in)</text>
        <dbReference type="Rhea" id="RHEA:72599"/>
        <dbReference type="ChEBI" id="CHEBI:76931"/>
    </reaction>
    <physiologicalReaction direction="left-to-right" evidence="18">
        <dbReference type="Rhea" id="RHEA:72600"/>
    </physiologicalReaction>
</comment>
<dbReference type="OrthoDB" id="2985014at2759"/>
<name>A0A835CNM5_APHGI</name>
<dbReference type="PANTHER" id="PTHR11662:SF455">
    <property type="entry name" value="GH23975P"/>
    <property type="match status" value="1"/>
</dbReference>
<feature type="transmembrane region" description="Helical" evidence="27">
    <location>
        <begin position="851"/>
        <end position="872"/>
    </location>
</feature>
<keyword evidence="9 27" id="KW-1133">Transmembrane helix</keyword>
<comment type="subcellular location">
    <subcellularLocation>
        <location evidence="2">Basolateral cell membrane</location>
        <topology evidence="2">Multi-pass membrane protein</topology>
    </subcellularLocation>
    <subcellularLocation>
        <location evidence="3">Cytoplasmic vesicle</location>
        <location evidence="3">Secretory vesicle membrane</location>
        <topology evidence="3">Multi-pass membrane protein</topology>
    </subcellularLocation>
    <subcellularLocation>
        <location evidence="1">Cytoplasmic vesicle</location>
        <location evidence="1">Secretory vesicle</location>
        <location evidence="1">Synaptic vesicle membrane</location>
    </subcellularLocation>
    <subcellularLocation>
        <location evidence="4">Lysosome membrane</location>
    </subcellularLocation>
</comment>
<dbReference type="GO" id="GO:0046942">
    <property type="term" value="P:carboxylic acid transport"/>
    <property type="evidence" value="ECO:0007669"/>
    <property type="project" value="UniProtKB-ARBA"/>
</dbReference>
<evidence type="ECO:0000256" key="10">
    <source>
        <dbReference type="ARBA" id="ARBA00023018"/>
    </source>
</evidence>
<feature type="domain" description="Major facilitator superfamily (MFS) profile" evidence="28">
    <location>
        <begin position="43"/>
        <end position="465"/>
    </location>
</feature>
<evidence type="ECO:0000256" key="7">
    <source>
        <dbReference type="ARBA" id="ARBA00022692"/>
    </source>
</evidence>
<dbReference type="InterPro" id="IPR050382">
    <property type="entry name" value="MFS_Na/Anion_cotransporter"/>
</dbReference>
<dbReference type="Pfam" id="PF07690">
    <property type="entry name" value="MFS_1"/>
    <property type="match status" value="2"/>
</dbReference>
<keyword evidence="10" id="KW-0770">Synapse</keyword>
<protein>
    <recommendedName>
        <fullName evidence="22">Sialin</fullName>
    </recommendedName>
    <alternativeName>
        <fullName evidence="25">H(+)/nitrate cotransporter</fullName>
    </alternativeName>
    <alternativeName>
        <fullName evidence="23">H(+)/sialic acid cotransporter</fullName>
    </alternativeName>
    <alternativeName>
        <fullName evidence="24">Vesicular excitatory amino acid transporter</fullName>
    </alternativeName>
</protein>
<evidence type="ECO:0000256" key="5">
    <source>
        <dbReference type="ARBA" id="ARBA00022448"/>
    </source>
</evidence>
<comment type="catalytic activity">
    <reaction evidence="17">
        <text>N-acetylneuraminate(in) + H(+)(in) = N-acetylneuraminate(out) + H(+)(out)</text>
        <dbReference type="Rhea" id="RHEA:28987"/>
        <dbReference type="ChEBI" id="CHEBI:15378"/>
        <dbReference type="ChEBI" id="CHEBI:35418"/>
    </reaction>
    <physiologicalReaction direction="right-to-left" evidence="17">
        <dbReference type="Rhea" id="RHEA:28989"/>
    </physiologicalReaction>
</comment>
<evidence type="ECO:0000256" key="21">
    <source>
        <dbReference type="ARBA" id="ARBA00056891"/>
    </source>
</evidence>
<evidence type="ECO:0000256" key="9">
    <source>
        <dbReference type="ARBA" id="ARBA00022989"/>
    </source>
</evidence>
<gene>
    <name evidence="29" type="ORF">HCN44_000779</name>
</gene>
<evidence type="ECO:0000256" key="4">
    <source>
        <dbReference type="ARBA" id="ARBA00004656"/>
    </source>
</evidence>
<dbReference type="EMBL" id="JACMRX010000004">
    <property type="protein sequence ID" value="KAF7990974.1"/>
    <property type="molecule type" value="Genomic_DNA"/>
</dbReference>
<feature type="transmembrane region" description="Helical" evidence="27">
    <location>
        <begin position="884"/>
        <end position="908"/>
    </location>
</feature>
<keyword evidence="6" id="KW-1003">Cell membrane</keyword>
<dbReference type="PANTHER" id="PTHR11662">
    <property type="entry name" value="SOLUTE CARRIER FAMILY 17"/>
    <property type="match status" value="1"/>
</dbReference>
<dbReference type="Proteomes" id="UP000639338">
    <property type="component" value="Unassembled WGS sequence"/>
</dbReference>
<keyword evidence="14" id="KW-0968">Cytoplasmic vesicle</keyword>
<feature type="transmembrane region" description="Helical" evidence="27">
    <location>
        <begin position="407"/>
        <end position="431"/>
    </location>
</feature>
<feature type="compositionally biased region" description="Basic and acidic residues" evidence="26">
    <location>
        <begin position="947"/>
        <end position="964"/>
    </location>
</feature>
<evidence type="ECO:0000256" key="3">
    <source>
        <dbReference type="ARBA" id="ARBA00004638"/>
    </source>
</evidence>
<comment type="catalytic activity">
    <reaction evidence="16">
        <text>L-aspartate(out) = L-aspartate(in)</text>
        <dbReference type="Rhea" id="RHEA:66332"/>
        <dbReference type="ChEBI" id="CHEBI:29991"/>
    </reaction>
    <physiologicalReaction direction="left-to-right" evidence="16">
        <dbReference type="Rhea" id="RHEA:66333"/>
    </physiologicalReaction>
</comment>
<feature type="transmembrane region" description="Helical" evidence="27">
    <location>
        <begin position="141"/>
        <end position="164"/>
    </location>
</feature>
<feature type="region of interest" description="Disordered" evidence="26">
    <location>
        <begin position="947"/>
        <end position="973"/>
    </location>
</feature>
<evidence type="ECO:0000256" key="12">
    <source>
        <dbReference type="ARBA" id="ARBA00023180"/>
    </source>
</evidence>
<dbReference type="SUPFAM" id="SSF103473">
    <property type="entry name" value="MFS general substrate transporter"/>
    <property type="match status" value="2"/>
</dbReference>
<dbReference type="GO" id="GO:0016323">
    <property type="term" value="C:basolateral plasma membrane"/>
    <property type="evidence" value="ECO:0007669"/>
    <property type="project" value="UniProtKB-SubCell"/>
</dbReference>
<organism evidence="29 30">
    <name type="scientific">Aphidius gifuensis</name>
    <name type="common">Parasitoid wasp</name>
    <dbReference type="NCBI Taxonomy" id="684658"/>
    <lineage>
        <taxon>Eukaryota</taxon>
        <taxon>Metazoa</taxon>
        <taxon>Ecdysozoa</taxon>
        <taxon>Arthropoda</taxon>
        <taxon>Hexapoda</taxon>
        <taxon>Insecta</taxon>
        <taxon>Pterygota</taxon>
        <taxon>Neoptera</taxon>
        <taxon>Endopterygota</taxon>
        <taxon>Hymenoptera</taxon>
        <taxon>Apocrita</taxon>
        <taxon>Ichneumonoidea</taxon>
        <taxon>Braconidae</taxon>
        <taxon>Aphidiinae</taxon>
        <taxon>Aphidius</taxon>
    </lineage>
</organism>
<feature type="transmembrane region" description="Helical" evidence="27">
    <location>
        <begin position="375"/>
        <end position="395"/>
    </location>
</feature>
<feature type="transmembrane region" description="Helical" evidence="27">
    <location>
        <begin position="310"/>
        <end position="329"/>
    </location>
</feature>
<feature type="transmembrane region" description="Helical" evidence="27">
    <location>
        <begin position="42"/>
        <end position="68"/>
    </location>
</feature>
<evidence type="ECO:0000256" key="22">
    <source>
        <dbReference type="ARBA" id="ARBA00069713"/>
    </source>
</evidence>
<keyword evidence="11 27" id="KW-0472">Membrane</keyword>
<evidence type="ECO:0000256" key="2">
    <source>
        <dbReference type="ARBA" id="ARBA00004554"/>
    </source>
</evidence>
<evidence type="ECO:0000256" key="6">
    <source>
        <dbReference type="ARBA" id="ARBA00022475"/>
    </source>
</evidence>
<dbReference type="Gene3D" id="1.20.1250.20">
    <property type="entry name" value="MFS general substrate transporter like domains"/>
    <property type="match status" value="4"/>
</dbReference>
<keyword evidence="8" id="KW-0769">Symport</keyword>
<dbReference type="GO" id="GO:0015293">
    <property type="term" value="F:symporter activity"/>
    <property type="evidence" value="ECO:0007669"/>
    <property type="project" value="UniProtKB-KW"/>
</dbReference>
<feature type="transmembrane region" description="Helical" evidence="27">
    <location>
        <begin position="88"/>
        <end position="109"/>
    </location>
</feature>
<evidence type="ECO:0000256" key="17">
    <source>
        <dbReference type="ARBA" id="ARBA00050625"/>
    </source>
</evidence>
<evidence type="ECO:0000256" key="27">
    <source>
        <dbReference type="SAM" id="Phobius"/>
    </source>
</evidence>
<evidence type="ECO:0000256" key="25">
    <source>
        <dbReference type="ARBA" id="ARBA00081925"/>
    </source>
</evidence>
<keyword evidence="30" id="KW-1185">Reference proteome</keyword>
<feature type="transmembrane region" description="Helical" evidence="27">
    <location>
        <begin position="350"/>
        <end position="369"/>
    </location>
</feature>
<dbReference type="GO" id="GO:0005765">
    <property type="term" value="C:lysosomal membrane"/>
    <property type="evidence" value="ECO:0007669"/>
    <property type="project" value="UniProtKB-SubCell"/>
</dbReference>
<feature type="transmembrane region" description="Helical" evidence="27">
    <location>
        <begin position="269"/>
        <end position="290"/>
    </location>
</feature>
<dbReference type="InterPro" id="IPR011701">
    <property type="entry name" value="MFS"/>
</dbReference>
<dbReference type="GO" id="GO:0006820">
    <property type="term" value="P:monoatomic anion transport"/>
    <property type="evidence" value="ECO:0007669"/>
    <property type="project" value="TreeGrafter"/>
</dbReference>
<evidence type="ECO:0000256" key="14">
    <source>
        <dbReference type="ARBA" id="ARBA00023329"/>
    </source>
</evidence>
<evidence type="ECO:0000256" key="16">
    <source>
        <dbReference type="ARBA" id="ARBA00050554"/>
    </source>
</evidence>
<keyword evidence="5" id="KW-0813">Transport</keyword>
<dbReference type="FunFam" id="1.20.1250.20:FF:000067">
    <property type="entry name" value="sialin isoform X2"/>
    <property type="match status" value="2"/>
</dbReference>
<feature type="transmembrane region" description="Helical" evidence="27">
    <location>
        <begin position="825"/>
        <end position="845"/>
    </location>
</feature>
<feature type="transmembrane region" description="Helical" evidence="27">
    <location>
        <begin position="686"/>
        <end position="705"/>
    </location>
</feature>
<evidence type="ECO:0000256" key="24">
    <source>
        <dbReference type="ARBA" id="ARBA00081195"/>
    </source>
</evidence>
<keyword evidence="12" id="KW-0325">Glycoprotein</keyword>
<comment type="catalytic activity">
    <reaction evidence="15">
        <text>2 nitrate(out) + H(+)(out) = 2 nitrate(in) + H(+)(in)</text>
        <dbReference type="Rhea" id="RHEA:71539"/>
        <dbReference type="ChEBI" id="CHEBI:15378"/>
        <dbReference type="ChEBI" id="CHEBI:17632"/>
    </reaction>
    <physiologicalReaction direction="left-to-right" evidence="15">
        <dbReference type="Rhea" id="RHEA:71540"/>
    </physiologicalReaction>
</comment>
<reference evidence="29 30" key="1">
    <citation type="submission" date="2020-08" db="EMBL/GenBank/DDBJ databases">
        <title>Aphidius gifuensis genome sequencing and assembly.</title>
        <authorList>
            <person name="Du Z."/>
        </authorList>
    </citation>
    <scope>NUCLEOTIDE SEQUENCE [LARGE SCALE GENOMIC DNA]</scope>
    <source>
        <strain evidence="29">YNYX2018</strain>
        <tissue evidence="29">Adults</tissue>
    </source>
</reference>
<dbReference type="PROSITE" id="PS50850">
    <property type="entry name" value="MFS"/>
    <property type="match status" value="2"/>
</dbReference>
<feature type="transmembrane region" description="Helical" evidence="27">
    <location>
        <begin position="596"/>
        <end position="615"/>
    </location>
</feature>
<evidence type="ECO:0000256" key="19">
    <source>
        <dbReference type="ARBA" id="ARBA00051447"/>
    </source>
</evidence>
<dbReference type="FunFam" id="1.20.1250.20:FF:000003">
    <property type="entry name" value="Solute carrier family 17 member 3"/>
    <property type="match status" value="2"/>
</dbReference>
<accession>A0A835CNM5</accession>
<proteinExistence type="predicted"/>
<feature type="transmembrane region" description="Helical" evidence="27">
    <location>
        <begin position="659"/>
        <end position="679"/>
    </location>
</feature>
<evidence type="ECO:0000256" key="18">
    <source>
        <dbReference type="ARBA" id="ARBA00051403"/>
    </source>
</evidence>
<feature type="transmembrane region" description="Helical" evidence="27">
    <location>
        <begin position="793"/>
        <end position="813"/>
    </location>
</feature>
<evidence type="ECO:0000256" key="11">
    <source>
        <dbReference type="ARBA" id="ARBA00023136"/>
    </source>
</evidence>
<dbReference type="CDD" id="cd17318">
    <property type="entry name" value="MFS_SLC17"/>
    <property type="match status" value="2"/>
</dbReference>
<evidence type="ECO:0000313" key="30">
    <source>
        <dbReference type="Proteomes" id="UP000639338"/>
    </source>
</evidence>
<comment type="caution">
    <text evidence="29">The sequence shown here is derived from an EMBL/GenBank/DDBJ whole genome shotgun (WGS) entry which is preliminary data.</text>
</comment>
<comment type="function">
    <text evidence="21">Receptor for CM101, a polysaccharide produced by group B Streptococcus with antipathoangiogenic properties.</text>
</comment>
<dbReference type="InterPro" id="IPR036259">
    <property type="entry name" value="MFS_trans_sf"/>
</dbReference>
<evidence type="ECO:0000256" key="15">
    <source>
        <dbReference type="ARBA" id="ARBA00050101"/>
    </source>
</evidence>
<feature type="transmembrane region" description="Helical" evidence="27">
    <location>
        <begin position="176"/>
        <end position="198"/>
    </location>
</feature>
<dbReference type="AlphaFoldDB" id="A0A835CNM5"/>
<evidence type="ECO:0000256" key="8">
    <source>
        <dbReference type="ARBA" id="ARBA00022847"/>
    </source>
</evidence>
<evidence type="ECO:0000313" key="29">
    <source>
        <dbReference type="EMBL" id="KAF7990974.1"/>
    </source>
</evidence>
<keyword evidence="13" id="KW-0458">Lysosome</keyword>
<feature type="transmembrane region" description="Helical" evidence="27">
    <location>
        <begin position="914"/>
        <end position="937"/>
    </location>
</feature>
<comment type="catalytic activity">
    <reaction evidence="19">
        <text>L-glutamate(out) = L-glutamate(in)</text>
        <dbReference type="Rhea" id="RHEA:66336"/>
        <dbReference type="ChEBI" id="CHEBI:29985"/>
    </reaction>
    <physiologicalReaction direction="left-to-right" evidence="19">
        <dbReference type="Rhea" id="RHEA:66337"/>
    </physiologicalReaction>
</comment>
<dbReference type="GO" id="GO:0030672">
    <property type="term" value="C:synaptic vesicle membrane"/>
    <property type="evidence" value="ECO:0007669"/>
    <property type="project" value="UniProtKB-SubCell"/>
</dbReference>
<feature type="transmembrane region" description="Helical" evidence="27">
    <location>
        <begin position="437"/>
        <end position="460"/>
    </location>
</feature>
<feature type="domain" description="Major facilitator superfamily (MFS) profile" evidence="28">
    <location>
        <begin position="523"/>
        <end position="942"/>
    </location>
</feature>
<evidence type="ECO:0000256" key="13">
    <source>
        <dbReference type="ARBA" id="ARBA00023228"/>
    </source>
</evidence>
<dbReference type="InterPro" id="IPR020846">
    <property type="entry name" value="MFS_dom"/>
</dbReference>